<evidence type="ECO:0000313" key="4">
    <source>
        <dbReference type="EMBL" id="QFQ31248.2"/>
    </source>
</evidence>
<name>A0A5P8FPG6_9MICO</name>
<dbReference type="PANTHER" id="PTHR30137:SF6">
    <property type="entry name" value="LUCIFERASE-LIKE MONOOXYGENASE"/>
    <property type="match status" value="1"/>
</dbReference>
<dbReference type="Proteomes" id="UP000271708">
    <property type="component" value="Chromosome"/>
</dbReference>
<gene>
    <name evidence="4" type="ORF">EEW87_014405</name>
</gene>
<protein>
    <submittedName>
        <fullName evidence="4">MsnO8 family LLM class oxidoreductase</fullName>
        <ecNumber evidence="4">1.-.-.-</ecNumber>
    </submittedName>
</protein>
<dbReference type="PANTHER" id="PTHR30137">
    <property type="entry name" value="LUCIFERASE-LIKE MONOOXYGENASE"/>
    <property type="match status" value="1"/>
</dbReference>
<dbReference type="KEGG" id="jme:EEW87_014405"/>
<comment type="similarity">
    <text evidence="1">To bacterial alkanal monooxygenase alpha and beta chains.</text>
</comment>
<dbReference type="InterPro" id="IPR011251">
    <property type="entry name" value="Luciferase-like_dom"/>
</dbReference>
<evidence type="ECO:0000256" key="1">
    <source>
        <dbReference type="ARBA" id="ARBA00007789"/>
    </source>
</evidence>
<dbReference type="NCBIfam" id="TIGR03558">
    <property type="entry name" value="oxido_grp_1"/>
    <property type="match status" value="1"/>
</dbReference>
<organism evidence="4 5">
    <name type="scientific">Janibacter melonis</name>
    <dbReference type="NCBI Taxonomy" id="262209"/>
    <lineage>
        <taxon>Bacteria</taxon>
        <taxon>Bacillati</taxon>
        <taxon>Actinomycetota</taxon>
        <taxon>Actinomycetes</taxon>
        <taxon>Micrococcales</taxon>
        <taxon>Intrasporangiaceae</taxon>
        <taxon>Janibacter</taxon>
    </lineage>
</organism>
<dbReference type="Pfam" id="PF00296">
    <property type="entry name" value="Bac_luciferase"/>
    <property type="match status" value="1"/>
</dbReference>
<keyword evidence="4" id="KW-0560">Oxidoreductase</keyword>
<dbReference type="FunFam" id="3.20.20.30:FF:000002">
    <property type="entry name" value="LLM class flavin-dependent oxidoreductase"/>
    <property type="match status" value="1"/>
</dbReference>
<dbReference type="EMBL" id="CP044548">
    <property type="protein sequence ID" value="QFQ31248.2"/>
    <property type="molecule type" value="Genomic_DNA"/>
</dbReference>
<dbReference type="SUPFAM" id="SSF51679">
    <property type="entry name" value="Bacterial luciferase-like"/>
    <property type="match status" value="1"/>
</dbReference>
<feature type="domain" description="Luciferase-like" evidence="3">
    <location>
        <begin position="49"/>
        <end position="334"/>
    </location>
</feature>
<evidence type="ECO:0000256" key="2">
    <source>
        <dbReference type="SAM" id="MobiDB-lite"/>
    </source>
</evidence>
<dbReference type="GO" id="GO:0016705">
    <property type="term" value="F:oxidoreductase activity, acting on paired donors, with incorporation or reduction of molecular oxygen"/>
    <property type="evidence" value="ECO:0007669"/>
    <property type="project" value="InterPro"/>
</dbReference>
<feature type="region of interest" description="Disordered" evidence="2">
    <location>
        <begin position="1"/>
        <end position="30"/>
    </location>
</feature>
<sequence length="365" mass="39131">MSSTPRTRRSSVAGRRRSVTEVGTQVTASNPTRPLRLSLLDLAMVRSGQPISEALADSVHLAQVADELGVFERLWFAEHHNMRSISSSATAVLIAHVAARTERIRVGSGGIMLPNHAPLTVAEDFGTLAELHGDRIDLGLGRAPGTDQVTMRAMRRSPVASDQFPQDVLELQGYLSEQTRIESIHAYPGEGTKVPLYILGSSLFGAQLAAQLGLPYAFASHFAPDALQAAVAAYRDGFRPSEQLAEPYVIAALNVVAADSTQEADELRAQVLSSRVRSLAGRMPQLAGVDIDDDMVAELMDTPVGQQALHMATYTVHGDREAVAAGLADFQRTADADELIVANVAPGRDARERTLRVLADIRAAA</sequence>
<dbReference type="InterPro" id="IPR019949">
    <property type="entry name" value="CmoO-like"/>
</dbReference>
<accession>A0A5P8FPG6</accession>
<evidence type="ECO:0000313" key="5">
    <source>
        <dbReference type="Proteomes" id="UP000271708"/>
    </source>
</evidence>
<feature type="compositionally biased region" description="Polar residues" evidence="2">
    <location>
        <begin position="21"/>
        <end position="30"/>
    </location>
</feature>
<feature type="compositionally biased region" description="Basic residues" evidence="2">
    <location>
        <begin position="1"/>
        <end position="17"/>
    </location>
</feature>
<evidence type="ECO:0000259" key="3">
    <source>
        <dbReference type="Pfam" id="PF00296"/>
    </source>
</evidence>
<dbReference type="InterPro" id="IPR036661">
    <property type="entry name" value="Luciferase-like_sf"/>
</dbReference>
<dbReference type="EC" id="1.-.-.-" evidence="4"/>
<dbReference type="AlphaFoldDB" id="A0A5P8FPG6"/>
<dbReference type="GO" id="GO:0005829">
    <property type="term" value="C:cytosol"/>
    <property type="evidence" value="ECO:0007669"/>
    <property type="project" value="TreeGrafter"/>
</dbReference>
<proteinExistence type="predicted"/>
<dbReference type="InterPro" id="IPR050766">
    <property type="entry name" value="Bact_Lucif_Oxidored"/>
</dbReference>
<dbReference type="Gene3D" id="3.20.20.30">
    <property type="entry name" value="Luciferase-like domain"/>
    <property type="match status" value="1"/>
</dbReference>
<reference evidence="4 5" key="1">
    <citation type="submission" date="2019-09" db="EMBL/GenBank/DDBJ databases">
        <title>Complete Genome Sequence of Janibacter melonis M714 with both human health impact and industrial applications.</title>
        <authorList>
            <person name="Jin M."/>
            <person name="Zhao Q.R."/>
        </authorList>
    </citation>
    <scope>NUCLEOTIDE SEQUENCE [LARGE SCALE GENOMIC DNA]</scope>
    <source>
        <strain evidence="4 5">M714</strain>
    </source>
</reference>